<evidence type="ECO:0000256" key="2">
    <source>
        <dbReference type="SAM" id="Phobius"/>
    </source>
</evidence>
<dbReference type="Proteomes" id="UP000013148">
    <property type="component" value="Unassembled WGS sequence"/>
</dbReference>
<feature type="compositionally biased region" description="Polar residues" evidence="1">
    <location>
        <begin position="47"/>
        <end position="59"/>
    </location>
</feature>
<keyword evidence="2" id="KW-0812">Transmembrane</keyword>
<protein>
    <recommendedName>
        <fullName evidence="6">DUF2167 domain-containing protein</fullName>
    </recommendedName>
</protein>
<dbReference type="InterPro" id="IPR018682">
    <property type="entry name" value="DUF2167_membr"/>
</dbReference>
<dbReference type="RefSeq" id="WP_004816623.1">
    <property type="nucleotide sequence ID" value="NZ_KB849454.1"/>
</dbReference>
<dbReference type="AlphaFoldDB" id="N8YIB8"/>
<accession>N8YIB8</accession>
<dbReference type="HOGENOM" id="CLU_060300_1_1_6"/>
<gene>
    <name evidence="4" type="ORF">F964_00093</name>
</gene>
<keyword evidence="5" id="KW-1185">Reference proteome</keyword>
<evidence type="ECO:0000313" key="4">
    <source>
        <dbReference type="EMBL" id="ENV19000.1"/>
    </source>
</evidence>
<name>N8YIB8_ACIGI</name>
<comment type="caution">
    <text evidence="4">The sequence shown here is derived from an EMBL/GenBank/DDBJ whole genome shotgun (WGS) entry which is preliminary data.</text>
</comment>
<dbReference type="EMBL" id="APPJ01000001">
    <property type="protein sequence ID" value="ENV19000.1"/>
    <property type="molecule type" value="Genomic_DNA"/>
</dbReference>
<feature type="region of interest" description="Disordered" evidence="1">
    <location>
        <begin position="39"/>
        <end position="59"/>
    </location>
</feature>
<dbReference type="eggNOG" id="COG4714">
    <property type="taxonomic scope" value="Bacteria"/>
</dbReference>
<keyword evidence="2" id="KW-0472">Membrane</keyword>
<proteinExistence type="predicted"/>
<sequence>MLKKQFNLKLQPVTHAVLLCLSLSTSTLIPVYSYAETTTTTEQSTTPDQSAQTQQESPYSKLNWQIGPKKENLADVATLNTIKGDGFLDISNSDKFLELTGNLTSGSTNVLVAEDDSWWATFDFEPSGYVKDDEKIDADALLKELKSYDEAANAERVRLGLDKLYTDSWAVPPKYDPVSKHLEWALKVRGEDNMETINYTVRLLGRTGVMSATLVSDPENLDRNIQAFKNSIKGFQYNSGERYTEFQAGDKVAEYGLAALVVGGAAAVATKKGFWAVIAAFFAATWKFILVGVAACIGFIGKIFKRNKE</sequence>
<feature type="signal peptide" evidence="3">
    <location>
        <begin position="1"/>
        <end position="35"/>
    </location>
</feature>
<keyword evidence="3" id="KW-0732">Signal</keyword>
<evidence type="ECO:0000313" key="5">
    <source>
        <dbReference type="Proteomes" id="UP000013148"/>
    </source>
</evidence>
<evidence type="ECO:0008006" key="6">
    <source>
        <dbReference type="Google" id="ProtNLM"/>
    </source>
</evidence>
<feature type="chain" id="PRO_5004137265" description="DUF2167 domain-containing protein" evidence="3">
    <location>
        <begin position="36"/>
        <end position="309"/>
    </location>
</feature>
<dbReference type="Pfam" id="PF09935">
    <property type="entry name" value="DUF2167"/>
    <property type="match status" value="1"/>
</dbReference>
<evidence type="ECO:0000256" key="1">
    <source>
        <dbReference type="SAM" id="MobiDB-lite"/>
    </source>
</evidence>
<feature type="transmembrane region" description="Helical" evidence="2">
    <location>
        <begin position="274"/>
        <end position="300"/>
    </location>
</feature>
<organism evidence="4 5">
    <name type="scientific">Acinetobacter guillouiae NIPH 991</name>
    <dbReference type="NCBI Taxonomy" id="1217656"/>
    <lineage>
        <taxon>Bacteria</taxon>
        <taxon>Pseudomonadati</taxon>
        <taxon>Pseudomonadota</taxon>
        <taxon>Gammaproteobacteria</taxon>
        <taxon>Moraxellales</taxon>
        <taxon>Moraxellaceae</taxon>
        <taxon>Acinetobacter</taxon>
    </lineage>
</organism>
<evidence type="ECO:0000256" key="3">
    <source>
        <dbReference type="SAM" id="SignalP"/>
    </source>
</evidence>
<keyword evidence="2" id="KW-1133">Transmembrane helix</keyword>
<dbReference type="PATRIC" id="fig|1217656.3.peg.90"/>
<reference evidence="4 5" key="1">
    <citation type="submission" date="2013-02" db="EMBL/GenBank/DDBJ databases">
        <title>The Genome Sequence of Acinetobacter guillouiae NIPH 991.</title>
        <authorList>
            <consortium name="The Broad Institute Genome Sequencing Platform"/>
            <consortium name="The Broad Institute Genome Sequencing Center for Infectious Disease"/>
            <person name="Cerqueira G."/>
            <person name="Feldgarden M."/>
            <person name="Courvalin P."/>
            <person name="Perichon B."/>
            <person name="Grillot-Courvalin C."/>
            <person name="Clermont D."/>
            <person name="Rocha E."/>
            <person name="Yoon E.-J."/>
            <person name="Nemec A."/>
            <person name="Walker B."/>
            <person name="Young S.K."/>
            <person name="Zeng Q."/>
            <person name="Gargeya S."/>
            <person name="Fitzgerald M."/>
            <person name="Haas B."/>
            <person name="Abouelleil A."/>
            <person name="Alvarado L."/>
            <person name="Arachchi H.M."/>
            <person name="Berlin A.M."/>
            <person name="Chapman S.B."/>
            <person name="Dewar J."/>
            <person name="Goldberg J."/>
            <person name="Griggs A."/>
            <person name="Gujja S."/>
            <person name="Hansen M."/>
            <person name="Howarth C."/>
            <person name="Imamovic A."/>
            <person name="Larimer J."/>
            <person name="McCowan C."/>
            <person name="Murphy C."/>
            <person name="Neiman D."/>
            <person name="Pearson M."/>
            <person name="Priest M."/>
            <person name="Roberts A."/>
            <person name="Saif S."/>
            <person name="Shea T."/>
            <person name="Sisk P."/>
            <person name="Sykes S."/>
            <person name="Wortman J."/>
            <person name="Nusbaum C."/>
            <person name="Birren B."/>
        </authorList>
    </citation>
    <scope>NUCLEOTIDE SEQUENCE [LARGE SCALE GENOMIC DNA]</scope>
    <source>
        <strain evidence="4 5">NIPH 991</strain>
    </source>
</reference>